<sequence length="154" mass="17190">MDKVKISPKNNHKGLANPTFETMESERNGMGEVKISPKNSHKGLANPTFELMESETNGKEAPSLGEENPVQDSHFGSRLKNVTQPFSKAKRFCKAHRKLFHQVFLGILIAGKSFTLRAASGDHRTPGSCNCYKYMSVAKCLNFDGMTMEIPQWL</sequence>
<gene>
    <name evidence="3 4" type="primary">LOC106551693</name>
</gene>
<evidence type="ECO:0000256" key="1">
    <source>
        <dbReference type="SAM" id="MobiDB-lite"/>
    </source>
</evidence>
<feature type="region of interest" description="Disordered" evidence="1">
    <location>
        <begin position="53"/>
        <end position="78"/>
    </location>
</feature>
<feature type="region of interest" description="Disordered" evidence="1">
    <location>
        <begin position="1"/>
        <end position="23"/>
    </location>
</feature>
<reference evidence="3 4" key="1">
    <citation type="submission" date="2025-04" db="UniProtKB">
        <authorList>
            <consortium name="RefSeq"/>
        </authorList>
    </citation>
    <scope>IDENTIFICATION</scope>
    <source>
        <tissue evidence="3 4">Skeletal muscle</tissue>
    </source>
</reference>
<proteinExistence type="predicted"/>
<keyword evidence="2" id="KW-1185">Reference proteome</keyword>
<dbReference type="KEGG" id="tsr:106551693"/>
<evidence type="ECO:0000313" key="2">
    <source>
        <dbReference type="Proteomes" id="UP000504617"/>
    </source>
</evidence>
<dbReference type="AlphaFoldDB" id="A0A6I9YM55"/>
<dbReference type="RefSeq" id="XP_013925311.1">
    <property type="nucleotide sequence ID" value="XM_014069836.1"/>
</dbReference>
<evidence type="ECO:0000313" key="4">
    <source>
        <dbReference type="RefSeq" id="XP_013925312.1"/>
    </source>
</evidence>
<protein>
    <submittedName>
        <fullName evidence="3 4">Sodium/nucleoside cotransporter 2-like</fullName>
    </submittedName>
</protein>
<accession>A0A6I9YM55</accession>
<evidence type="ECO:0000313" key="3">
    <source>
        <dbReference type="RefSeq" id="XP_013925311.1"/>
    </source>
</evidence>
<dbReference type="GeneID" id="106551693"/>
<dbReference type="RefSeq" id="XP_013925312.1">
    <property type="nucleotide sequence ID" value="XM_014069837.1"/>
</dbReference>
<dbReference type="Proteomes" id="UP000504617">
    <property type="component" value="Unplaced"/>
</dbReference>
<name>A0A6I9YM55_9SAUR</name>
<organism evidence="2 4">
    <name type="scientific">Thamnophis sirtalis</name>
    <dbReference type="NCBI Taxonomy" id="35019"/>
    <lineage>
        <taxon>Eukaryota</taxon>
        <taxon>Metazoa</taxon>
        <taxon>Chordata</taxon>
        <taxon>Craniata</taxon>
        <taxon>Vertebrata</taxon>
        <taxon>Euteleostomi</taxon>
        <taxon>Lepidosauria</taxon>
        <taxon>Squamata</taxon>
        <taxon>Bifurcata</taxon>
        <taxon>Unidentata</taxon>
        <taxon>Episquamata</taxon>
        <taxon>Toxicofera</taxon>
        <taxon>Serpentes</taxon>
        <taxon>Colubroidea</taxon>
        <taxon>Colubridae</taxon>
        <taxon>Natricinae</taxon>
        <taxon>Thamnophis</taxon>
    </lineage>
</organism>